<comment type="caution">
    <text evidence="1">The sequence shown here is derived from an EMBL/GenBank/DDBJ whole genome shotgun (WGS) entry which is preliminary data.</text>
</comment>
<name>I3CZV6_9ARCH</name>
<dbReference type="EMBL" id="AEXL02000161">
    <property type="protein sequence ID" value="EIJ64999.1"/>
    <property type="molecule type" value="Genomic_DNA"/>
</dbReference>
<organism evidence="1 2">
    <name type="scientific">Candidatus Nitrosopumilus salarius BD31</name>
    <dbReference type="NCBI Taxonomy" id="859350"/>
    <lineage>
        <taxon>Archaea</taxon>
        <taxon>Nitrososphaerota</taxon>
        <taxon>Nitrososphaeria</taxon>
        <taxon>Nitrosopumilales</taxon>
        <taxon>Nitrosopumilaceae</taxon>
        <taxon>Nitrosopumilus</taxon>
    </lineage>
</organism>
<accession>I3CZV6</accession>
<reference evidence="1 2" key="1">
    <citation type="journal article" date="2012" name="J. Bacteriol.">
        <title>Genome sequence of "Candidatus Nitrosopumilus salaria" BD31, an ammonia-oxidizing archaeon from the San Francisco Bay estuary.</title>
        <authorList>
            <person name="Mosier A.C."/>
            <person name="Allen E.E."/>
            <person name="Kim M."/>
            <person name="Ferriera S."/>
            <person name="Francis C.A."/>
        </authorList>
    </citation>
    <scope>NUCLEOTIDE SEQUENCE [LARGE SCALE GENOMIC DNA]</scope>
    <source>
        <strain evidence="1 2">BD31</strain>
    </source>
</reference>
<protein>
    <submittedName>
        <fullName evidence="1">Uncharacterized protein</fullName>
    </submittedName>
</protein>
<dbReference type="PATRIC" id="fig|859350.6.peg.1904"/>
<keyword evidence="2" id="KW-1185">Reference proteome</keyword>
<sequence length="48" mass="5465">MGTDEIPHIDNVNDTLKIILEEVRLLHATMKGISEKLDKISNDTHRIP</sequence>
<proteinExistence type="predicted"/>
<gene>
    <name evidence="1" type="ORF">BD31_I0767</name>
</gene>
<dbReference type="RefSeq" id="WP_008301589.1">
    <property type="nucleotide sequence ID" value="NZ_AEXL02000161.1"/>
</dbReference>
<dbReference type="Proteomes" id="UP000003423">
    <property type="component" value="Unassembled WGS sequence"/>
</dbReference>
<evidence type="ECO:0000313" key="2">
    <source>
        <dbReference type="Proteomes" id="UP000003423"/>
    </source>
</evidence>
<dbReference type="AlphaFoldDB" id="I3CZV6"/>
<evidence type="ECO:0000313" key="1">
    <source>
        <dbReference type="EMBL" id="EIJ64999.1"/>
    </source>
</evidence>